<dbReference type="Gene3D" id="2.60.40.10">
    <property type="entry name" value="Immunoglobulins"/>
    <property type="match status" value="1"/>
</dbReference>
<evidence type="ECO:0000256" key="4">
    <source>
        <dbReference type="ARBA" id="ARBA00022729"/>
    </source>
</evidence>
<feature type="chain" id="PRO_5001745219" description="beta-glucosidase" evidence="7">
    <location>
        <begin position="21"/>
        <end position="829"/>
    </location>
</feature>
<dbReference type="SUPFAM" id="SSF51445">
    <property type="entry name" value="(Trans)glycosidases"/>
    <property type="match status" value="1"/>
</dbReference>
<comment type="similarity">
    <text evidence="2">Belongs to the glycosyl hydrolase 3 family.</text>
</comment>
<dbReference type="GO" id="GO:0009251">
    <property type="term" value="P:glucan catabolic process"/>
    <property type="evidence" value="ECO:0007669"/>
    <property type="project" value="TreeGrafter"/>
</dbReference>
<dbReference type="Pfam" id="PF14310">
    <property type="entry name" value="Fn3-like"/>
    <property type="match status" value="1"/>
</dbReference>
<feature type="domain" description="Fibronectin type III-like" evidence="8">
    <location>
        <begin position="744"/>
        <end position="813"/>
    </location>
</feature>
<dbReference type="Pfam" id="PF00933">
    <property type="entry name" value="Glyco_hydro_3"/>
    <property type="match status" value="1"/>
</dbReference>
<dbReference type="InterPro" id="IPR013783">
    <property type="entry name" value="Ig-like_fold"/>
</dbReference>
<evidence type="ECO:0000256" key="7">
    <source>
        <dbReference type="SAM" id="SignalP"/>
    </source>
</evidence>
<dbReference type="InterPro" id="IPR036881">
    <property type="entry name" value="Glyco_hydro_3_C_sf"/>
</dbReference>
<evidence type="ECO:0000313" key="9">
    <source>
        <dbReference type="EMBL" id="KDS52259.1"/>
    </source>
</evidence>
<evidence type="ECO:0000259" key="8">
    <source>
        <dbReference type="SMART" id="SM01217"/>
    </source>
</evidence>
<protein>
    <recommendedName>
        <fullName evidence="3">beta-glucosidase</fullName>
        <ecNumber evidence="3">3.2.1.21</ecNumber>
    </recommendedName>
</protein>
<proteinExistence type="inferred from homology"/>
<accession>A0A078S520</accession>
<dbReference type="InterPro" id="IPR036962">
    <property type="entry name" value="Glyco_hydro_3_N_sf"/>
</dbReference>
<gene>
    <name evidence="9" type="ORF">M094_0121</name>
</gene>
<evidence type="ECO:0000256" key="1">
    <source>
        <dbReference type="ARBA" id="ARBA00000448"/>
    </source>
</evidence>
<keyword evidence="6" id="KW-0326">Glycosidase</keyword>
<dbReference type="InterPro" id="IPR001764">
    <property type="entry name" value="Glyco_hydro_3_N"/>
</dbReference>
<dbReference type="InterPro" id="IPR026891">
    <property type="entry name" value="Fn3-like"/>
</dbReference>
<sequence length="829" mass="92298">MSKKLILSLALSGLVLTSTAQTTVAPAIPRDEKIEQQIETLLKKMTLDEKVGQMCELTIDLLQKRANPFAGLNPKDITVDDLKKIVKRYKLEKEFKLGKEMPSQEVMMQLYMRIQGIENAKGFQLDEAMLDSVIGKYKVGSILNVPNGVAQSVEKWQEIIKRIQEKSMEVMGIPCVYGVDQIHGTTYTLGGTFFPQGVNMGATFNRELTREGARISAYETKAGSIPWTYAPVTDLGRDPRWPRMWENYGEDAYVNAEMGREAVIGFQGENPNLIGENNVAACMKHYMGYGVPVSGKDRTPSSITEQDMREKHFAPYLEMVKAGALSVMVNSAMNNGLPFHANYELLTKWLKEDLNWDGMIVTDWADINNLYSRDHIAKDKKEAIKLAINAGIDMSMDPYDWKFCTLLKELVEEGEVPMSRIDDAVRRVLRLKYRLNLFEKPYYDLKDFPLFGSAEHAAAALQAAEESLVLLKNTDGILPLAKGKKLLVTGPNANSMRCLNGGWSYSWQGDKADEHAGQYNTILEAFTNKFGADNIIYEAGVTYKQGGNWWEENAPEIEKAVAAAAGADYIVACIGENSYCETPGNLTNLFLSQNQLDLVKALAKTGKPVILVLNEGRPRLIADIEPLAKAVVNTMLPGNYGGDALANLIAGDANFSGKMPFTYPKEINSLITYDYKPCEHIGKQMEGAYNYDAQVSVQWAFGYGLSYTTFAYSNLKVDKSDFTADDVLTFTVDVKNTGDRVGKESVLLFSSDLVASLTPDTRRLRAFEKVELKPGETKTVTLKLKGSDLAFVGYDGKWILEKGDFRIQTGDQTVNVVCTDTKKWETPNK</sequence>
<dbReference type="PANTHER" id="PTHR30620:SF16">
    <property type="entry name" value="LYSOSOMAL BETA GLUCOSIDASE"/>
    <property type="match status" value="1"/>
</dbReference>
<dbReference type="InterPro" id="IPR002772">
    <property type="entry name" value="Glyco_hydro_3_C"/>
</dbReference>
<dbReference type="Pfam" id="PF01915">
    <property type="entry name" value="Glyco_hydro_3_C"/>
    <property type="match status" value="1"/>
</dbReference>
<evidence type="ECO:0000256" key="3">
    <source>
        <dbReference type="ARBA" id="ARBA00012744"/>
    </source>
</evidence>
<dbReference type="AlphaFoldDB" id="A0A078S520"/>
<dbReference type="PATRIC" id="fig|1339349.3.peg.1407"/>
<dbReference type="PRINTS" id="PR00133">
    <property type="entry name" value="GLHYDRLASE3"/>
</dbReference>
<dbReference type="GO" id="GO:0008422">
    <property type="term" value="F:beta-glucosidase activity"/>
    <property type="evidence" value="ECO:0007669"/>
    <property type="project" value="UniProtKB-EC"/>
</dbReference>
<dbReference type="EC" id="3.2.1.21" evidence="3"/>
<dbReference type="Proteomes" id="UP000028013">
    <property type="component" value="Unassembled WGS sequence"/>
</dbReference>
<evidence type="ECO:0000256" key="2">
    <source>
        <dbReference type="ARBA" id="ARBA00005336"/>
    </source>
</evidence>
<dbReference type="RefSeq" id="WP_008661991.1">
    <property type="nucleotide sequence ID" value="NZ_JNHN01000160.1"/>
</dbReference>
<dbReference type="EMBL" id="JNHN01000160">
    <property type="protein sequence ID" value="KDS52259.1"/>
    <property type="molecule type" value="Genomic_DNA"/>
</dbReference>
<dbReference type="Gene3D" id="3.20.20.300">
    <property type="entry name" value="Glycoside hydrolase, family 3, N-terminal domain"/>
    <property type="match status" value="1"/>
</dbReference>
<dbReference type="PANTHER" id="PTHR30620">
    <property type="entry name" value="PERIPLASMIC BETA-GLUCOSIDASE-RELATED"/>
    <property type="match status" value="1"/>
</dbReference>
<evidence type="ECO:0000256" key="6">
    <source>
        <dbReference type="ARBA" id="ARBA00023295"/>
    </source>
</evidence>
<evidence type="ECO:0000256" key="5">
    <source>
        <dbReference type="ARBA" id="ARBA00022801"/>
    </source>
</evidence>
<comment type="catalytic activity">
    <reaction evidence="1">
        <text>Hydrolysis of terminal, non-reducing beta-D-glucosyl residues with release of beta-D-glucose.</text>
        <dbReference type="EC" id="3.2.1.21"/>
    </reaction>
</comment>
<dbReference type="Gene3D" id="3.40.50.1700">
    <property type="entry name" value="Glycoside hydrolase family 3 C-terminal domain"/>
    <property type="match status" value="1"/>
</dbReference>
<dbReference type="SMART" id="SM01217">
    <property type="entry name" value="Fn3_like"/>
    <property type="match status" value="1"/>
</dbReference>
<organism evidence="9 10">
    <name type="scientific">Bacteroides uniformis str. 3978 T3 ii</name>
    <dbReference type="NCBI Taxonomy" id="1339349"/>
    <lineage>
        <taxon>Bacteria</taxon>
        <taxon>Pseudomonadati</taxon>
        <taxon>Bacteroidota</taxon>
        <taxon>Bacteroidia</taxon>
        <taxon>Bacteroidales</taxon>
        <taxon>Bacteroidaceae</taxon>
        <taxon>Bacteroides</taxon>
    </lineage>
</organism>
<dbReference type="InterPro" id="IPR051915">
    <property type="entry name" value="Cellulose_Degrad_GH3"/>
</dbReference>
<name>A0A078S520_BACUN</name>
<dbReference type="InterPro" id="IPR017853">
    <property type="entry name" value="GH"/>
</dbReference>
<reference evidence="9 10" key="1">
    <citation type="submission" date="2014-04" db="EMBL/GenBank/DDBJ databases">
        <authorList>
            <person name="Sears C."/>
            <person name="Carroll K."/>
            <person name="Sack B.R."/>
            <person name="Qadri F."/>
            <person name="Myers L.L."/>
            <person name="Chung G.-T."/>
            <person name="Escheverria P."/>
            <person name="Fraser C.M."/>
            <person name="Sadzewicz L."/>
            <person name="Shefchek K.A."/>
            <person name="Tallon L."/>
            <person name="Das S.P."/>
            <person name="Daugherty S."/>
            <person name="Mongodin E.F."/>
        </authorList>
    </citation>
    <scope>NUCLEOTIDE SEQUENCE [LARGE SCALE GENOMIC DNA]</scope>
    <source>
        <strain evidence="9 10">3978 T3 ii</strain>
    </source>
</reference>
<dbReference type="FunFam" id="3.20.20.300:FF:000007">
    <property type="entry name" value="Lysosomal beta glucosidase"/>
    <property type="match status" value="1"/>
</dbReference>
<comment type="caution">
    <text evidence="9">The sequence shown here is derived from an EMBL/GenBank/DDBJ whole genome shotgun (WGS) entry which is preliminary data.</text>
</comment>
<feature type="signal peptide" evidence="7">
    <location>
        <begin position="1"/>
        <end position="20"/>
    </location>
</feature>
<keyword evidence="4 7" id="KW-0732">Signal</keyword>
<keyword evidence="5 9" id="KW-0378">Hydrolase</keyword>
<dbReference type="SUPFAM" id="SSF52279">
    <property type="entry name" value="Beta-D-glucan exohydrolase, C-terminal domain"/>
    <property type="match status" value="1"/>
</dbReference>
<evidence type="ECO:0000313" key="10">
    <source>
        <dbReference type="Proteomes" id="UP000028013"/>
    </source>
</evidence>